<dbReference type="InterPro" id="IPR011109">
    <property type="entry name" value="DNA_bind_recombinase_dom"/>
</dbReference>
<dbReference type="InterPro" id="IPR025827">
    <property type="entry name" value="Zn_ribbon_recom_dom"/>
</dbReference>
<evidence type="ECO:0000259" key="3">
    <source>
        <dbReference type="PROSITE" id="PS51737"/>
    </source>
</evidence>
<dbReference type="InterPro" id="IPR050639">
    <property type="entry name" value="SSR_resolvase"/>
</dbReference>
<dbReference type="SMART" id="SM00857">
    <property type="entry name" value="Resolvase"/>
    <property type="match status" value="1"/>
</dbReference>
<dbReference type="PROSITE" id="PS51736">
    <property type="entry name" value="RECOMBINASES_3"/>
    <property type="match status" value="1"/>
</dbReference>
<dbReference type="PANTHER" id="PTHR30461">
    <property type="entry name" value="DNA-INVERTASE FROM LAMBDOID PROPHAGE"/>
    <property type="match status" value="1"/>
</dbReference>
<keyword evidence="5" id="KW-1185">Reference proteome</keyword>
<dbReference type="Pfam" id="PF00239">
    <property type="entry name" value="Resolvase"/>
    <property type="match status" value="1"/>
</dbReference>
<protein>
    <submittedName>
        <fullName evidence="4">Site-specific DNA recombinase</fullName>
    </submittedName>
</protein>
<dbReference type="Proteomes" id="UP000315636">
    <property type="component" value="Unassembled WGS sequence"/>
</dbReference>
<evidence type="ECO:0000313" key="5">
    <source>
        <dbReference type="Proteomes" id="UP000315636"/>
    </source>
</evidence>
<dbReference type="EMBL" id="FXTI01000021">
    <property type="protein sequence ID" value="SMO95957.1"/>
    <property type="molecule type" value="Genomic_DNA"/>
</dbReference>
<dbReference type="Gene3D" id="3.40.50.1390">
    <property type="entry name" value="Resolvase, N-terminal catalytic domain"/>
    <property type="match status" value="1"/>
</dbReference>
<dbReference type="Pfam" id="PF13408">
    <property type="entry name" value="Zn_ribbon_recom"/>
    <property type="match status" value="1"/>
</dbReference>
<dbReference type="PROSITE" id="PS51737">
    <property type="entry name" value="RECOMBINASE_DNA_BIND"/>
    <property type="match status" value="1"/>
</dbReference>
<keyword evidence="1" id="KW-0175">Coiled coil</keyword>
<feature type="domain" description="Resolvase/invertase-type recombinase catalytic" evidence="2">
    <location>
        <begin position="6"/>
        <end position="156"/>
    </location>
</feature>
<name>A0A521FIB2_9BACL</name>
<dbReference type="InterPro" id="IPR036162">
    <property type="entry name" value="Resolvase-like_N_sf"/>
</dbReference>
<dbReference type="GO" id="GO:0003677">
    <property type="term" value="F:DNA binding"/>
    <property type="evidence" value="ECO:0007669"/>
    <property type="project" value="InterPro"/>
</dbReference>
<dbReference type="RefSeq" id="WP_185956396.1">
    <property type="nucleotide sequence ID" value="NZ_FXTI01000021.1"/>
</dbReference>
<evidence type="ECO:0000259" key="2">
    <source>
        <dbReference type="PROSITE" id="PS51736"/>
    </source>
</evidence>
<gene>
    <name evidence="4" type="ORF">SAMN06264849_12111</name>
</gene>
<dbReference type="InterPro" id="IPR038109">
    <property type="entry name" value="DNA_bind_recomb_sf"/>
</dbReference>
<dbReference type="CDD" id="cd00338">
    <property type="entry name" value="Ser_Recombinase"/>
    <property type="match status" value="1"/>
</dbReference>
<accession>A0A521FIB2</accession>
<dbReference type="Pfam" id="PF07508">
    <property type="entry name" value="Recombinase"/>
    <property type="match status" value="1"/>
</dbReference>
<dbReference type="InterPro" id="IPR006119">
    <property type="entry name" value="Resolv_N"/>
</dbReference>
<sequence length="508" mass="60064">MSNQQLCAVYARVSLDRQAESVEHQVTLLRELARSRNIGRIPDAFVYQDTGISATKHSLWTRPAMNRLIKDADEGKFQVVLFKGISRFARSTQEALDALDRLRSKGLRVISYEENYDSAKDSGNFTFTIHSAVAEYEAEKTAIRVRLGNKEKARQGLWTGIPPFGYKLKDRRLVIDQEEAEVVRKIFDLYVHEGYGTFRIAQMLNEQGCYPRSGKRWSRTTIGYVLKREAYKGWVVYNRKTQKRVRDYDSPIQGKKKWIRQLNPPEEWVIVKDSHQPIIDESTFEHAQEILNRRKVKETAPNVQHPLTGILFCKKCGEGMVCQKRSYKDKQYRYYICKTYHKYGRSYCDQANINADDLECGIAEKLEQCIQDQYDPLKIQQYVVYSSFDAKRLEKKLKEMNDKIGKLNKDNADLYFERENMNEEQYRYLTQRIREEMDNLLKKKRTLETERDLAQNDEAANKEILTHMEDFFIMDRSKTHEFRRFLHYFIDRIEIEDNKTYVQTAFSF</sequence>
<dbReference type="Gene3D" id="3.90.1750.20">
    <property type="entry name" value="Putative Large Serine Recombinase, Chain B, Domain 2"/>
    <property type="match status" value="1"/>
</dbReference>
<reference evidence="4 5" key="1">
    <citation type="submission" date="2017-05" db="EMBL/GenBank/DDBJ databases">
        <authorList>
            <person name="Varghese N."/>
            <person name="Submissions S."/>
        </authorList>
    </citation>
    <scope>NUCLEOTIDE SEQUENCE [LARGE SCALE GENOMIC DNA]</scope>
    <source>
        <strain evidence="4 5">DSM 45474</strain>
    </source>
</reference>
<dbReference type="AlphaFoldDB" id="A0A521FIB2"/>
<evidence type="ECO:0000256" key="1">
    <source>
        <dbReference type="SAM" id="Coils"/>
    </source>
</evidence>
<proteinExistence type="predicted"/>
<evidence type="ECO:0000313" key="4">
    <source>
        <dbReference type="EMBL" id="SMO95957.1"/>
    </source>
</evidence>
<dbReference type="SUPFAM" id="SSF53041">
    <property type="entry name" value="Resolvase-like"/>
    <property type="match status" value="1"/>
</dbReference>
<dbReference type="PANTHER" id="PTHR30461:SF23">
    <property type="entry name" value="DNA RECOMBINASE-RELATED"/>
    <property type="match status" value="1"/>
</dbReference>
<feature type="coiled-coil region" evidence="1">
    <location>
        <begin position="390"/>
        <end position="457"/>
    </location>
</feature>
<dbReference type="GO" id="GO:0000150">
    <property type="term" value="F:DNA strand exchange activity"/>
    <property type="evidence" value="ECO:0007669"/>
    <property type="project" value="InterPro"/>
</dbReference>
<organism evidence="4 5">
    <name type="scientific">Melghirimyces algeriensis</name>
    <dbReference type="NCBI Taxonomy" id="910412"/>
    <lineage>
        <taxon>Bacteria</taxon>
        <taxon>Bacillati</taxon>
        <taxon>Bacillota</taxon>
        <taxon>Bacilli</taxon>
        <taxon>Bacillales</taxon>
        <taxon>Thermoactinomycetaceae</taxon>
        <taxon>Melghirimyces</taxon>
    </lineage>
</organism>
<feature type="domain" description="Recombinase" evidence="3">
    <location>
        <begin position="163"/>
        <end position="297"/>
    </location>
</feature>